<dbReference type="InParanoid" id="K1RCK1"/>
<dbReference type="AlphaFoldDB" id="K1RCK1"/>
<feature type="region of interest" description="Disordered" evidence="1">
    <location>
        <begin position="91"/>
        <end position="119"/>
    </location>
</feature>
<gene>
    <name evidence="2" type="ORF">CGI_10026722</name>
</gene>
<protein>
    <submittedName>
        <fullName evidence="2">Uncharacterized protein</fullName>
    </submittedName>
</protein>
<dbReference type="HOGENOM" id="CLU_1225842_0_0_1"/>
<name>K1RCK1_MAGGI</name>
<proteinExistence type="predicted"/>
<evidence type="ECO:0000256" key="1">
    <source>
        <dbReference type="SAM" id="MobiDB-lite"/>
    </source>
</evidence>
<organism evidence="2">
    <name type="scientific">Magallana gigas</name>
    <name type="common">Pacific oyster</name>
    <name type="synonym">Crassostrea gigas</name>
    <dbReference type="NCBI Taxonomy" id="29159"/>
    <lineage>
        <taxon>Eukaryota</taxon>
        <taxon>Metazoa</taxon>
        <taxon>Spiralia</taxon>
        <taxon>Lophotrochozoa</taxon>
        <taxon>Mollusca</taxon>
        <taxon>Bivalvia</taxon>
        <taxon>Autobranchia</taxon>
        <taxon>Pteriomorphia</taxon>
        <taxon>Ostreida</taxon>
        <taxon>Ostreoidea</taxon>
        <taxon>Ostreidae</taxon>
        <taxon>Magallana</taxon>
    </lineage>
</organism>
<sequence length="226" mass="25727">MEGLERFLRDIDEDLVCYKEEFIKLAVKSDSTLKYLRPHEVESMNIPPVYKRMLIDRIVNLQTPGTKEKLKQKCLDEFMLPKTPKRLKFGDLDAPISNATPTTVAERHERRSPAAATSRAPDNFLEQEVDRLNEERDTLSVLLVHKKDELNDLKQKPNLPSAISIPGNPITKSSCDNCHRKGHRSIMNRGNKSCPFMKCEGYHACGQEGKHPDHKQSVTEAGLITH</sequence>
<feature type="compositionally biased region" description="Basic and acidic residues" evidence="1">
    <location>
        <begin position="208"/>
        <end position="217"/>
    </location>
</feature>
<accession>K1RCK1</accession>
<reference evidence="2" key="1">
    <citation type="journal article" date="2012" name="Nature">
        <title>The oyster genome reveals stress adaptation and complexity of shell formation.</title>
        <authorList>
            <person name="Zhang G."/>
            <person name="Fang X."/>
            <person name="Guo X."/>
            <person name="Li L."/>
            <person name="Luo R."/>
            <person name="Xu F."/>
            <person name="Yang P."/>
            <person name="Zhang L."/>
            <person name="Wang X."/>
            <person name="Qi H."/>
            <person name="Xiong Z."/>
            <person name="Que H."/>
            <person name="Xie Y."/>
            <person name="Holland P.W."/>
            <person name="Paps J."/>
            <person name="Zhu Y."/>
            <person name="Wu F."/>
            <person name="Chen Y."/>
            <person name="Wang J."/>
            <person name="Peng C."/>
            <person name="Meng J."/>
            <person name="Yang L."/>
            <person name="Liu J."/>
            <person name="Wen B."/>
            <person name="Zhang N."/>
            <person name="Huang Z."/>
            <person name="Zhu Q."/>
            <person name="Feng Y."/>
            <person name="Mount A."/>
            <person name="Hedgecock D."/>
            <person name="Xu Z."/>
            <person name="Liu Y."/>
            <person name="Domazet-Loso T."/>
            <person name="Du Y."/>
            <person name="Sun X."/>
            <person name="Zhang S."/>
            <person name="Liu B."/>
            <person name="Cheng P."/>
            <person name="Jiang X."/>
            <person name="Li J."/>
            <person name="Fan D."/>
            <person name="Wang W."/>
            <person name="Fu W."/>
            <person name="Wang T."/>
            <person name="Wang B."/>
            <person name="Zhang J."/>
            <person name="Peng Z."/>
            <person name="Li Y."/>
            <person name="Li N."/>
            <person name="Wang J."/>
            <person name="Chen M."/>
            <person name="He Y."/>
            <person name="Tan F."/>
            <person name="Song X."/>
            <person name="Zheng Q."/>
            <person name="Huang R."/>
            <person name="Yang H."/>
            <person name="Du X."/>
            <person name="Chen L."/>
            <person name="Yang M."/>
            <person name="Gaffney P.M."/>
            <person name="Wang S."/>
            <person name="Luo L."/>
            <person name="She Z."/>
            <person name="Ming Y."/>
            <person name="Huang W."/>
            <person name="Zhang S."/>
            <person name="Huang B."/>
            <person name="Zhang Y."/>
            <person name="Qu T."/>
            <person name="Ni P."/>
            <person name="Miao G."/>
            <person name="Wang J."/>
            <person name="Wang Q."/>
            <person name="Steinberg C.E."/>
            <person name="Wang H."/>
            <person name="Li N."/>
            <person name="Qian L."/>
            <person name="Zhang G."/>
            <person name="Li Y."/>
            <person name="Yang H."/>
            <person name="Liu X."/>
            <person name="Wang J."/>
            <person name="Yin Y."/>
            <person name="Wang J."/>
        </authorList>
    </citation>
    <scope>NUCLEOTIDE SEQUENCE [LARGE SCALE GENOMIC DNA]</scope>
    <source>
        <strain evidence="2">05x7-T-G4-1.051#20</strain>
    </source>
</reference>
<dbReference type="EMBL" id="JH816265">
    <property type="protein sequence ID" value="EKC38955.1"/>
    <property type="molecule type" value="Genomic_DNA"/>
</dbReference>
<feature type="region of interest" description="Disordered" evidence="1">
    <location>
        <begin position="207"/>
        <end position="226"/>
    </location>
</feature>
<evidence type="ECO:0000313" key="2">
    <source>
        <dbReference type="EMBL" id="EKC38955.1"/>
    </source>
</evidence>